<gene>
    <name evidence="1" type="ORF">ATNIH1004_010509</name>
</gene>
<accession>A0A5M9M9M1</accession>
<dbReference type="OrthoDB" id="4499963at2759"/>
<dbReference type="Gene3D" id="3.40.50.150">
    <property type="entry name" value="Vaccinia Virus protein VP39"/>
    <property type="match status" value="1"/>
</dbReference>
<dbReference type="InterPro" id="IPR036388">
    <property type="entry name" value="WH-like_DNA-bd_sf"/>
</dbReference>
<evidence type="ECO:0000313" key="2">
    <source>
        <dbReference type="Proteomes" id="UP000324241"/>
    </source>
</evidence>
<dbReference type="GeneID" id="54333210"/>
<evidence type="ECO:0000313" key="1">
    <source>
        <dbReference type="EMBL" id="KAA8643735.1"/>
    </source>
</evidence>
<dbReference type="AlphaFoldDB" id="A0A5M9M9M1"/>
<dbReference type="Gene3D" id="1.10.10.10">
    <property type="entry name" value="Winged helix-like DNA-binding domain superfamily/Winged helix DNA-binding domain"/>
    <property type="match status" value="1"/>
</dbReference>
<protein>
    <recommendedName>
        <fullName evidence="3">O-methyltransferase domain-containing protein</fullName>
    </recommendedName>
</protein>
<dbReference type="SUPFAM" id="SSF53335">
    <property type="entry name" value="S-adenosyl-L-methionine-dependent methyltransferases"/>
    <property type="match status" value="1"/>
</dbReference>
<dbReference type="RefSeq" id="XP_033423096.1">
    <property type="nucleotide sequence ID" value="XM_033575078.1"/>
</dbReference>
<reference evidence="1 2" key="1">
    <citation type="submission" date="2019-08" db="EMBL/GenBank/DDBJ databases">
        <title>The genome sequence of a newly discovered highly antifungal drug resistant Aspergillus species, Aspergillus tanneri NIH 1004.</title>
        <authorList>
            <person name="Mounaud S."/>
            <person name="Singh I."/>
            <person name="Joardar V."/>
            <person name="Pakala S."/>
            <person name="Pakala S."/>
            <person name="Venepally P."/>
            <person name="Chung J.K."/>
            <person name="Losada L."/>
            <person name="Nierman W.C."/>
        </authorList>
    </citation>
    <scope>NUCLEOTIDE SEQUENCE [LARGE SCALE GENOMIC DNA]</scope>
    <source>
        <strain evidence="1 2">NIH1004</strain>
    </source>
</reference>
<proteinExistence type="predicted"/>
<comment type="caution">
    <text evidence="1">The sequence shown here is derived from an EMBL/GenBank/DDBJ whole genome shotgun (WGS) entry which is preliminary data.</text>
</comment>
<dbReference type="EMBL" id="QUQM01000005">
    <property type="protein sequence ID" value="KAA8643735.1"/>
    <property type="molecule type" value="Genomic_DNA"/>
</dbReference>
<organism evidence="1 2">
    <name type="scientific">Aspergillus tanneri</name>
    <dbReference type="NCBI Taxonomy" id="1220188"/>
    <lineage>
        <taxon>Eukaryota</taxon>
        <taxon>Fungi</taxon>
        <taxon>Dikarya</taxon>
        <taxon>Ascomycota</taxon>
        <taxon>Pezizomycotina</taxon>
        <taxon>Eurotiomycetes</taxon>
        <taxon>Eurotiomycetidae</taxon>
        <taxon>Eurotiales</taxon>
        <taxon>Aspergillaceae</taxon>
        <taxon>Aspergillus</taxon>
        <taxon>Aspergillus subgen. Circumdati</taxon>
    </lineage>
</organism>
<dbReference type="VEuPathDB" id="FungiDB:EYZ11_011652"/>
<name>A0A5M9M9M1_9EURO</name>
<dbReference type="InterPro" id="IPR029063">
    <property type="entry name" value="SAM-dependent_MTases_sf"/>
</dbReference>
<evidence type="ECO:0008006" key="3">
    <source>
        <dbReference type="Google" id="ProtNLM"/>
    </source>
</evidence>
<sequence length="251" mass="28367">MMVDERVFISTNPEIDTVVLHLQIISPLVDSKRDVANIFNSAIAAAAIGTAWEVDLLDELRDQKKVDVQRTAAQRNLDSRSVQGLVVSLAVVDVVKRDQDTLTAGRLQDEAYRTKSLFHWLSLGSGGLFSRLQYVLRNKNRTGDFYSRDARAITYAFGVDLAGPVINFATAEVILRGLEEWLSFTEGDARQMTYREEFSQIDLLTCFMMGHYFWPRENCVATLQQLRNAFPNARRFLLGDTTRILLHSASS</sequence>
<dbReference type="Proteomes" id="UP000324241">
    <property type="component" value="Unassembled WGS sequence"/>
</dbReference>